<comment type="cofactor">
    <cofactor evidence="1">
        <name>Ca(2+)</name>
        <dbReference type="ChEBI" id="CHEBI:29108"/>
    </cofactor>
</comment>
<evidence type="ECO:0000256" key="2">
    <source>
        <dbReference type="ARBA" id="ARBA00004613"/>
    </source>
</evidence>
<dbReference type="Gene3D" id="2.150.10.10">
    <property type="entry name" value="Serralysin-like metalloprotease, C-terminal"/>
    <property type="match status" value="2"/>
</dbReference>
<dbReference type="InterPro" id="IPR011049">
    <property type="entry name" value="Serralysin-like_metalloprot_C"/>
</dbReference>
<reference evidence="6 7" key="1">
    <citation type="submission" date="2023-09" db="EMBL/GenBank/DDBJ databases">
        <authorList>
            <person name="Rey-Velasco X."/>
        </authorList>
    </citation>
    <scope>NUCLEOTIDE SEQUENCE [LARGE SCALE GENOMIC DNA]</scope>
    <source>
        <strain evidence="6 7">F158</strain>
    </source>
</reference>
<evidence type="ECO:0000256" key="4">
    <source>
        <dbReference type="ARBA" id="ARBA00022737"/>
    </source>
</evidence>
<accession>A0ABU3DBW5</accession>
<dbReference type="InterPro" id="IPR001343">
    <property type="entry name" value="Hemolysn_Ca-bd"/>
</dbReference>
<keyword evidence="4" id="KW-0677">Repeat</keyword>
<dbReference type="EMBL" id="JAVRHL010000001">
    <property type="protein sequence ID" value="MDT0681201.1"/>
    <property type="molecule type" value="Genomic_DNA"/>
</dbReference>
<dbReference type="PRINTS" id="PR00313">
    <property type="entry name" value="CABNDNGRPT"/>
</dbReference>
<dbReference type="InterPro" id="IPR013858">
    <property type="entry name" value="Peptidase_M10B_C"/>
</dbReference>
<proteinExistence type="predicted"/>
<gene>
    <name evidence="6" type="ORF">RM543_00780</name>
</gene>
<dbReference type="Pfam" id="PF08548">
    <property type="entry name" value="Peptidase_M10_C"/>
    <property type="match status" value="1"/>
</dbReference>
<evidence type="ECO:0000313" key="6">
    <source>
        <dbReference type="EMBL" id="MDT0681201.1"/>
    </source>
</evidence>
<comment type="caution">
    <text evidence="6">The sequence shown here is derived from an EMBL/GenBank/DDBJ whole genome shotgun (WGS) entry which is preliminary data.</text>
</comment>
<dbReference type="Pfam" id="PF00353">
    <property type="entry name" value="HemolysinCabind"/>
    <property type="match status" value="2"/>
</dbReference>
<evidence type="ECO:0000256" key="1">
    <source>
        <dbReference type="ARBA" id="ARBA00001913"/>
    </source>
</evidence>
<dbReference type="SUPFAM" id="SSF51120">
    <property type="entry name" value="beta-Roll"/>
    <property type="match status" value="2"/>
</dbReference>
<keyword evidence="3" id="KW-0964">Secreted</keyword>
<dbReference type="Proteomes" id="UP001265259">
    <property type="component" value="Unassembled WGS sequence"/>
</dbReference>
<dbReference type="InterPro" id="IPR050557">
    <property type="entry name" value="RTX_toxin/Mannuronan_C5-epim"/>
</dbReference>
<dbReference type="PANTHER" id="PTHR38340">
    <property type="entry name" value="S-LAYER PROTEIN"/>
    <property type="match status" value="1"/>
</dbReference>
<keyword evidence="7" id="KW-1185">Reference proteome</keyword>
<sequence length="734" mass="74934">MQITYHATLMPASGSLTDRVTGLTLSDGTLYAVDGINGTISGWSLGGETTLSWQRTHTLSQVEGGRPTGLAVLDIGGERIAMGTGNWLDDAPVYGVTQAGQLTNLDPLPLNGALTSVATTQVDGDHYLFAGHSGSDGIFTYRQRPDGTWQGRQQPPDGEIQGASVDAVEVVTIGGADMILSLSSESNALNLWSIGDFARTSLIGSIGAADGLGISGPTALEIVEIGGQSFALVAAANSSSLSVIRLDPGGMVPVDHVIDDLGTRFAGVQSLDVITANGQIFVVAGGGDDGLSVFSLLPGGRLLLRATVVDEAGTALADIGSLAGTLDGGVLRLFAAGSEPGIAELRIPLGSPNAPLVAGHGGEALTGGAGADLITGGDGADELTGGAGDDILMDGAGLDTLRGGTGADIFVLSKDGEIDRILDFDPDEDSLDLSALGLLRSAGQLDIIPTATGARLLFGGEELVLISADGGPLQPSDFPDDRVLGATHMPVIWADPPRILTGTPGDDRLVGAGGDDILDGGAGADILIGGDGTDTATYESATTRVIVDLQNDAFATGDAVGDTFQSIEIWEAGDWSDQLRGGNGDDVFRGGKRSDRLYGRGGDDVLDGGQGVDALFGNSGADILTGGGDAGQRDRFIFFAATDSRPGQSDTITDFVSGIDRIEISRFDADTGVAGNQAFDLIGRSAFSGTAAELRYDYIDGDTHVLADMDGDGLAEFELKLLGLHTLGDGDFLL</sequence>
<dbReference type="RefSeq" id="WP_311688696.1">
    <property type="nucleotide sequence ID" value="NZ_JAVRHL010000001.1"/>
</dbReference>
<evidence type="ECO:0000259" key="5">
    <source>
        <dbReference type="Pfam" id="PF08548"/>
    </source>
</evidence>
<dbReference type="PROSITE" id="PS00330">
    <property type="entry name" value="HEMOLYSIN_CALCIUM"/>
    <property type="match status" value="5"/>
</dbReference>
<name>A0ABU3DBW5_9RHOB</name>
<protein>
    <submittedName>
        <fullName evidence="6">Calcium-binding protein</fullName>
    </submittedName>
</protein>
<organism evidence="6 7">
    <name type="scientific">Tropicimonas omnivorans</name>
    <dbReference type="NCBI Taxonomy" id="3075590"/>
    <lineage>
        <taxon>Bacteria</taxon>
        <taxon>Pseudomonadati</taxon>
        <taxon>Pseudomonadota</taxon>
        <taxon>Alphaproteobacteria</taxon>
        <taxon>Rhodobacterales</taxon>
        <taxon>Roseobacteraceae</taxon>
        <taxon>Tropicimonas</taxon>
    </lineage>
</organism>
<dbReference type="PANTHER" id="PTHR38340:SF1">
    <property type="entry name" value="S-LAYER PROTEIN"/>
    <property type="match status" value="1"/>
</dbReference>
<dbReference type="SUPFAM" id="SSF101908">
    <property type="entry name" value="Putative isomerase YbhE"/>
    <property type="match status" value="1"/>
</dbReference>
<comment type="subcellular location">
    <subcellularLocation>
        <location evidence="2">Secreted</location>
    </subcellularLocation>
</comment>
<dbReference type="InterPro" id="IPR018511">
    <property type="entry name" value="Hemolysin-typ_Ca-bd_CS"/>
</dbReference>
<feature type="domain" description="Peptidase M10 serralysin C-terminal" evidence="5">
    <location>
        <begin position="612"/>
        <end position="732"/>
    </location>
</feature>
<evidence type="ECO:0000256" key="3">
    <source>
        <dbReference type="ARBA" id="ARBA00022525"/>
    </source>
</evidence>
<evidence type="ECO:0000313" key="7">
    <source>
        <dbReference type="Proteomes" id="UP001265259"/>
    </source>
</evidence>